<proteinExistence type="predicted"/>
<reference evidence="2 3" key="1">
    <citation type="submission" date="2020-06" db="EMBL/GenBank/DDBJ databases">
        <title>Actinomadura xiongansis sp. nov., isolated from soil of Baiyangdian.</title>
        <authorList>
            <person name="Zhang X."/>
        </authorList>
    </citation>
    <scope>NUCLEOTIDE SEQUENCE [LARGE SCALE GENOMIC DNA]</scope>
    <source>
        <strain evidence="2 3">HBUM206468</strain>
    </source>
</reference>
<evidence type="ECO:0000256" key="1">
    <source>
        <dbReference type="SAM" id="Phobius"/>
    </source>
</evidence>
<organism evidence="2 3">
    <name type="scientific">Actinomadura alba</name>
    <dbReference type="NCBI Taxonomy" id="406431"/>
    <lineage>
        <taxon>Bacteria</taxon>
        <taxon>Bacillati</taxon>
        <taxon>Actinomycetota</taxon>
        <taxon>Actinomycetes</taxon>
        <taxon>Streptosporangiales</taxon>
        <taxon>Thermomonosporaceae</taxon>
        <taxon>Actinomadura</taxon>
    </lineage>
</organism>
<protein>
    <submittedName>
        <fullName evidence="2">DUF4245 domain-containing protein</fullName>
    </submittedName>
</protein>
<dbReference type="PROSITE" id="PS51257">
    <property type="entry name" value="PROKAR_LIPOPROTEIN"/>
    <property type="match status" value="1"/>
</dbReference>
<keyword evidence="1" id="KW-0472">Membrane</keyword>
<accession>A0ABR7LQK1</accession>
<evidence type="ECO:0000313" key="2">
    <source>
        <dbReference type="EMBL" id="MBC6467120.1"/>
    </source>
</evidence>
<keyword evidence="1" id="KW-1133">Transmembrane helix</keyword>
<name>A0ABR7LQK1_9ACTN</name>
<sequence>MYKRLTTGIGGFSMAMLACLAMVGVIVLITPSSDKETLPTVDYAPHTRVLLIAAPYTSYVPSGLPARWRPTSSRVTGERGKEPIAWHLGFVTPTDEYAALEQSDERPDVFIGRMTNRNQRVGTQQIAGASWDRYFREDKRQRSLARRLPDVTLVVTGTASYEELAVLAGSLRPQKASPTPRPTST</sequence>
<dbReference type="EMBL" id="JABVEC010000011">
    <property type="protein sequence ID" value="MBC6467120.1"/>
    <property type="molecule type" value="Genomic_DNA"/>
</dbReference>
<feature type="transmembrane region" description="Helical" evidence="1">
    <location>
        <begin position="12"/>
        <end position="30"/>
    </location>
</feature>
<comment type="caution">
    <text evidence="2">The sequence shown here is derived from an EMBL/GenBank/DDBJ whole genome shotgun (WGS) entry which is preliminary data.</text>
</comment>
<evidence type="ECO:0000313" key="3">
    <source>
        <dbReference type="Proteomes" id="UP000805614"/>
    </source>
</evidence>
<keyword evidence="1" id="KW-0812">Transmembrane</keyword>
<gene>
    <name evidence="2" type="ORF">HKK74_16645</name>
</gene>
<keyword evidence="3" id="KW-1185">Reference proteome</keyword>
<dbReference type="InterPro" id="IPR025339">
    <property type="entry name" value="DUF4245"/>
</dbReference>
<dbReference type="Pfam" id="PF14030">
    <property type="entry name" value="DUF4245"/>
    <property type="match status" value="1"/>
</dbReference>
<dbReference type="Proteomes" id="UP000805614">
    <property type="component" value="Unassembled WGS sequence"/>
</dbReference>